<comment type="similarity">
    <text evidence="1">Belongs to the ATP-dependent AMP-binding enzyme family.</text>
</comment>
<dbReference type="AlphaFoldDB" id="A0AA43QLB4"/>
<keyword evidence="2" id="KW-0436">Ligase</keyword>
<feature type="region of interest" description="Disordered" evidence="3">
    <location>
        <begin position="567"/>
        <end position="595"/>
    </location>
</feature>
<evidence type="ECO:0000256" key="3">
    <source>
        <dbReference type="SAM" id="MobiDB-lite"/>
    </source>
</evidence>
<dbReference type="PANTHER" id="PTHR24096">
    <property type="entry name" value="LONG-CHAIN-FATTY-ACID--COA LIGASE"/>
    <property type="match status" value="1"/>
</dbReference>
<feature type="domain" description="AMP-dependent synthetase/ligase" evidence="4">
    <location>
        <begin position="242"/>
        <end position="492"/>
    </location>
</feature>
<evidence type="ECO:0000259" key="4">
    <source>
        <dbReference type="Pfam" id="PF00501"/>
    </source>
</evidence>
<dbReference type="GO" id="GO:0019748">
    <property type="term" value="P:secondary metabolic process"/>
    <property type="evidence" value="ECO:0007669"/>
    <property type="project" value="TreeGrafter"/>
</dbReference>
<sequence>MASQPIDPAVASATKVSKRNLSPSAYRKLCSLCSTPRDVLVRCQIDPSGSWNFVCPGQCWKRVSGGAIDGDEAHPHYRYGGMWKNKHAGVSAKKPKSKKAKTDNIEAVGREWQPPIESEDKKQGDFRVSYTRNDRVRWEGRDWVCRKGHESDEKRMPGVGYTWWKEFTFDDRVDEKALRNPATVTNSNRLEGCSAVNVVNGLASNNDGKAAAGINSTNKEEGVEFRHWTSLLTAGAPASPSTTPFTWDDPPTHSAMRARTATLMSSSGTSGTPKQVQLSHYQLVAMTIVILDGFRRGVFASRSGNITPQSATATTSPILCHVLMTRIVGQSAACVIYPTLRMPVYISESALFSDILDCVIRLQLTGFFVSSHFIVALMKEEGLRKRWKECGKSLRDLSLSSAAMDDSVVEDFLEEWRKETGKELEAKVSYGMTELGGGVTSSRFGGRDDLEGNDLNPNVEAKVMDLDGQSELPPGAEGELWFRSPTVAEGYWANEEATKSAFLDDGWFRTGDIGIITGKGKVKALGRKDVSDARNLRLLDSSLRRVCEMTSRLPGLDILEEPIHATAASGESVDRPPRRKGSCNLWGGGQVERNA</sequence>
<keyword evidence="6" id="KW-1185">Reference proteome</keyword>
<comment type="caution">
    <text evidence="5">The sequence shown here is derived from an EMBL/GenBank/DDBJ whole genome shotgun (WGS) entry which is preliminary data.</text>
</comment>
<name>A0AA43QLB4_9LECA</name>
<dbReference type="EMBL" id="JAPUFD010000006">
    <property type="protein sequence ID" value="MDI1487927.1"/>
    <property type="molecule type" value="Genomic_DNA"/>
</dbReference>
<evidence type="ECO:0000313" key="6">
    <source>
        <dbReference type="Proteomes" id="UP001161017"/>
    </source>
</evidence>
<dbReference type="PANTHER" id="PTHR24096:SF149">
    <property type="entry name" value="AMP-BINDING DOMAIN-CONTAINING PROTEIN-RELATED"/>
    <property type="match status" value="1"/>
</dbReference>
<proteinExistence type="inferred from homology"/>
<dbReference type="Proteomes" id="UP001161017">
    <property type="component" value="Unassembled WGS sequence"/>
</dbReference>
<dbReference type="SUPFAM" id="SSF56801">
    <property type="entry name" value="Acetyl-CoA synthetase-like"/>
    <property type="match status" value="1"/>
</dbReference>
<feature type="compositionally biased region" description="Gly residues" evidence="3">
    <location>
        <begin position="586"/>
        <end position="595"/>
    </location>
</feature>
<evidence type="ECO:0000256" key="2">
    <source>
        <dbReference type="ARBA" id="ARBA00022598"/>
    </source>
</evidence>
<evidence type="ECO:0000256" key="1">
    <source>
        <dbReference type="ARBA" id="ARBA00006432"/>
    </source>
</evidence>
<reference evidence="5" key="1">
    <citation type="journal article" date="2023" name="Genome Biol. Evol.">
        <title>First Whole Genome Sequence and Flow Cytometry Genome Size Data for the Lichen-Forming Fungus Ramalina farinacea (Ascomycota).</title>
        <authorList>
            <person name="Llewellyn T."/>
            <person name="Mian S."/>
            <person name="Hill R."/>
            <person name="Leitch I.J."/>
            <person name="Gaya E."/>
        </authorList>
    </citation>
    <scope>NUCLEOTIDE SEQUENCE</scope>
    <source>
        <strain evidence="5">LIQ254RAFAR</strain>
    </source>
</reference>
<evidence type="ECO:0000313" key="5">
    <source>
        <dbReference type="EMBL" id="MDI1487927.1"/>
    </source>
</evidence>
<organism evidence="5 6">
    <name type="scientific">Ramalina farinacea</name>
    <dbReference type="NCBI Taxonomy" id="258253"/>
    <lineage>
        <taxon>Eukaryota</taxon>
        <taxon>Fungi</taxon>
        <taxon>Dikarya</taxon>
        <taxon>Ascomycota</taxon>
        <taxon>Pezizomycotina</taxon>
        <taxon>Lecanoromycetes</taxon>
        <taxon>OSLEUM clade</taxon>
        <taxon>Lecanoromycetidae</taxon>
        <taxon>Lecanorales</taxon>
        <taxon>Lecanorineae</taxon>
        <taxon>Ramalinaceae</taxon>
        <taxon>Ramalina</taxon>
    </lineage>
</organism>
<dbReference type="InterPro" id="IPR000873">
    <property type="entry name" value="AMP-dep_synth/lig_dom"/>
</dbReference>
<gene>
    <name evidence="5" type="ORF">OHK93_007201</name>
</gene>
<dbReference type="InterPro" id="IPR042099">
    <property type="entry name" value="ANL_N_sf"/>
</dbReference>
<protein>
    <recommendedName>
        <fullName evidence="4">AMP-dependent synthetase/ligase domain-containing protein</fullName>
    </recommendedName>
</protein>
<dbReference type="Gene3D" id="3.40.50.12780">
    <property type="entry name" value="N-terminal domain of ligase-like"/>
    <property type="match status" value="1"/>
</dbReference>
<dbReference type="GO" id="GO:0016405">
    <property type="term" value="F:CoA-ligase activity"/>
    <property type="evidence" value="ECO:0007669"/>
    <property type="project" value="TreeGrafter"/>
</dbReference>
<dbReference type="Pfam" id="PF00501">
    <property type="entry name" value="AMP-binding"/>
    <property type="match status" value="1"/>
</dbReference>
<accession>A0AA43QLB4</accession>